<keyword evidence="1" id="KW-1133">Transmembrane helix</keyword>
<keyword evidence="1" id="KW-0812">Transmembrane</keyword>
<gene>
    <name evidence="2" type="ORF">EMH_0005190</name>
</gene>
<sequence>MGIQRRGALAWLPRLLDRYQAAGEAAQPVTENADSSDELAKEGAAYNSWRHLRKRVGPTKAVIVAVVVILVSGARYFMSKRSRPSMQAPQSLAPHLQQTKQLLLDEVSVRKYVDEFNAAADAMKQAWGSSEPPDGQELLGDPLDTISSHVAKMRECKVPPESSVKARRGFVQHVQVLQSICSAVTLRLEELKWYMDMNKDFGMPVPVPGHDQPVSYPSLKELEEMREGGLTANEFLHSLGLFGGGSAQSVDAGLVAKLVWLLDIGSTAHEGNLLARHYLERLVQPLGDDTSRAAHATAARSTTEYQIPYTGRPFGTAAFAQAVARIYGESHGTLNYADERYLRGIVENWTTNRMAL</sequence>
<evidence type="ECO:0000313" key="3">
    <source>
        <dbReference type="Proteomes" id="UP000030744"/>
    </source>
</evidence>
<reference evidence="2" key="2">
    <citation type="submission" date="2013-10" db="EMBL/GenBank/DDBJ databases">
        <authorList>
            <person name="Aslett M."/>
        </authorList>
    </citation>
    <scope>NUCLEOTIDE SEQUENCE [LARGE SCALE GENOMIC DNA]</scope>
    <source>
        <strain evidence="2">Houghton</strain>
    </source>
</reference>
<dbReference type="Proteomes" id="UP000030744">
    <property type="component" value="Unassembled WGS sequence"/>
</dbReference>
<evidence type="ECO:0000256" key="1">
    <source>
        <dbReference type="SAM" id="Phobius"/>
    </source>
</evidence>
<keyword evidence="1" id="KW-0472">Membrane</keyword>
<protein>
    <submittedName>
        <fullName evidence="2">Uncharacterized protein</fullName>
    </submittedName>
</protein>
<organism evidence="2 3">
    <name type="scientific">Eimeria mitis</name>
    <dbReference type="NCBI Taxonomy" id="44415"/>
    <lineage>
        <taxon>Eukaryota</taxon>
        <taxon>Sar</taxon>
        <taxon>Alveolata</taxon>
        <taxon>Apicomplexa</taxon>
        <taxon>Conoidasida</taxon>
        <taxon>Coccidia</taxon>
        <taxon>Eucoccidiorida</taxon>
        <taxon>Eimeriorina</taxon>
        <taxon>Eimeriidae</taxon>
        <taxon>Eimeria</taxon>
    </lineage>
</organism>
<proteinExistence type="predicted"/>
<feature type="transmembrane region" description="Helical" evidence="1">
    <location>
        <begin position="61"/>
        <end position="78"/>
    </location>
</feature>
<name>U6JZ15_9EIME</name>
<dbReference type="EMBL" id="HG682220">
    <property type="protein sequence ID" value="CDJ29966.1"/>
    <property type="molecule type" value="Genomic_DNA"/>
</dbReference>
<dbReference type="GeneID" id="25375545"/>
<dbReference type="RefSeq" id="XP_013352535.1">
    <property type="nucleotide sequence ID" value="XM_013497081.1"/>
</dbReference>
<dbReference type="VEuPathDB" id="ToxoDB:EMH_0005190"/>
<accession>U6JZ15</accession>
<dbReference type="AlphaFoldDB" id="U6JZ15"/>
<keyword evidence="3" id="KW-1185">Reference proteome</keyword>
<evidence type="ECO:0000313" key="2">
    <source>
        <dbReference type="EMBL" id="CDJ29966.1"/>
    </source>
</evidence>
<reference evidence="2" key="1">
    <citation type="submission" date="2013-10" db="EMBL/GenBank/DDBJ databases">
        <title>Genomic analysis of the causative agents of coccidiosis in chickens.</title>
        <authorList>
            <person name="Reid A.J."/>
            <person name="Blake D."/>
            <person name="Billington K."/>
            <person name="Browne H."/>
            <person name="Dunn M."/>
            <person name="Hung S."/>
            <person name="Kawahara F."/>
            <person name="Miranda-Saavedra D."/>
            <person name="Mourier T."/>
            <person name="Nagra H."/>
            <person name="Otto T.D."/>
            <person name="Rawlings N."/>
            <person name="Sanchez A."/>
            <person name="Sanders M."/>
            <person name="Subramaniam C."/>
            <person name="Tay Y."/>
            <person name="Dear P."/>
            <person name="Doerig C."/>
            <person name="Gruber A."/>
            <person name="Parkinson J."/>
            <person name="Shirley M."/>
            <person name="Wan K.L."/>
            <person name="Berriman M."/>
            <person name="Tomley F."/>
            <person name="Pain A."/>
        </authorList>
    </citation>
    <scope>NUCLEOTIDE SEQUENCE [LARGE SCALE GENOMIC DNA]</scope>
    <source>
        <strain evidence="2">Houghton</strain>
    </source>
</reference>